<comment type="caution">
    <text evidence="1">The sequence shown here is derived from an EMBL/GenBank/DDBJ whole genome shotgun (WGS) entry which is preliminary data.</text>
</comment>
<evidence type="ECO:0000313" key="2">
    <source>
        <dbReference type="Proteomes" id="UP000198512"/>
    </source>
</evidence>
<sequence>MSSRHTYRPEEIRAGQTFFVSYIDFVRGPLPVPVVIEYLATSRRGYWPAECEVYPYRLRPELIKRLGADCTLYRTRRSAARALKPFLAFLQRPRSH</sequence>
<evidence type="ECO:0008006" key="3">
    <source>
        <dbReference type="Google" id="ProtNLM"/>
    </source>
</evidence>
<reference evidence="1 2" key="1">
    <citation type="submission" date="2016-10" db="EMBL/GenBank/DDBJ databases">
        <authorList>
            <person name="Varghese N."/>
            <person name="Submissions S."/>
        </authorList>
    </citation>
    <scope>NUCLEOTIDE SEQUENCE [LARGE SCALE GENOMIC DNA]</scope>
    <source>
        <strain evidence="1 2">CIP 109853</strain>
    </source>
</reference>
<organism evidence="1 2">
    <name type="scientific">Pseudomonas cuatrocienegasensis</name>
    <dbReference type="NCBI Taxonomy" id="543360"/>
    <lineage>
        <taxon>Bacteria</taxon>
        <taxon>Pseudomonadati</taxon>
        <taxon>Pseudomonadota</taxon>
        <taxon>Gammaproteobacteria</taxon>
        <taxon>Pseudomonadales</taxon>
        <taxon>Pseudomonadaceae</taxon>
        <taxon>Pseudomonas</taxon>
    </lineage>
</organism>
<protein>
    <recommendedName>
        <fullName evidence="3">DUF1653 domain-containing protein</fullName>
    </recommendedName>
</protein>
<dbReference type="EMBL" id="FOFP01000028">
    <property type="protein sequence ID" value="SER40857.1"/>
    <property type="molecule type" value="Genomic_DNA"/>
</dbReference>
<accession>A0ABY1BQV8</accession>
<gene>
    <name evidence="1" type="ORF">SAMN05216600_12814</name>
</gene>
<proteinExistence type="predicted"/>
<name>A0ABY1BQV8_9PSED</name>
<dbReference type="RefSeq" id="WP_069521905.1">
    <property type="nucleotide sequence ID" value="NZ_FOFP01000028.1"/>
</dbReference>
<evidence type="ECO:0000313" key="1">
    <source>
        <dbReference type="EMBL" id="SER40857.1"/>
    </source>
</evidence>
<keyword evidence="2" id="KW-1185">Reference proteome</keyword>
<dbReference type="Proteomes" id="UP000198512">
    <property type="component" value="Unassembled WGS sequence"/>
</dbReference>